<proteinExistence type="predicted"/>
<protein>
    <recommendedName>
        <fullName evidence="3">Integral membrane protein</fullName>
    </recommendedName>
</protein>
<feature type="transmembrane region" description="Helical" evidence="1">
    <location>
        <begin position="143"/>
        <end position="165"/>
    </location>
</feature>
<sequence length="313" mass="33498">MSAVRRATLACYPRWWRAQHGEEVIGLLLDSAEDNGRADYRDLLNLAVHGVLLRLKPDSRALPGRSVRSVRDRVSVIAVALLVPISLTLLVFGEWAPWDPSTSFDPAPVANLTTGVLCYLAGLLAAGFVACGRATAGRRLAAAGGLIALVIQFGPIEQFALRYSISRPPSWMLLFIAAICLLASVGTPVPPRNSRRLFLTLAAVPTAVALFLTGRSLGPDPWLFYRHPDQVELRTSGGVLVGIALAVVAAVLLTAGRRAWAAAFAVNAVPWLFLYYSSRLTHSTFLLSAPVVIGVVVAAMLTGLSAVIVSRRT</sequence>
<feature type="transmembrane region" description="Helical" evidence="1">
    <location>
        <begin position="233"/>
        <end position="253"/>
    </location>
</feature>
<feature type="transmembrane region" description="Helical" evidence="1">
    <location>
        <begin position="171"/>
        <end position="189"/>
    </location>
</feature>
<feature type="transmembrane region" description="Helical" evidence="1">
    <location>
        <begin position="284"/>
        <end position="309"/>
    </location>
</feature>
<dbReference type="AlphaFoldDB" id="A0AAU7T4I4"/>
<name>A0AAU7T4I4_9ACTN</name>
<evidence type="ECO:0000313" key="2">
    <source>
        <dbReference type="EMBL" id="XBV21549.1"/>
    </source>
</evidence>
<dbReference type="EMBL" id="CP158165">
    <property type="protein sequence ID" value="XBV21549.1"/>
    <property type="molecule type" value="Genomic_DNA"/>
</dbReference>
<organism evidence="2">
    <name type="scientific">Kribbella sp. HUAS MG21</name>
    <dbReference type="NCBI Taxonomy" id="3160966"/>
    <lineage>
        <taxon>Bacteria</taxon>
        <taxon>Bacillati</taxon>
        <taxon>Actinomycetota</taxon>
        <taxon>Actinomycetes</taxon>
        <taxon>Propionibacteriales</taxon>
        <taxon>Kribbellaceae</taxon>
        <taxon>Kribbella</taxon>
    </lineage>
</organism>
<dbReference type="RefSeq" id="WP_350274408.1">
    <property type="nucleotide sequence ID" value="NZ_CP158165.1"/>
</dbReference>
<evidence type="ECO:0000256" key="1">
    <source>
        <dbReference type="SAM" id="Phobius"/>
    </source>
</evidence>
<evidence type="ECO:0008006" key="3">
    <source>
        <dbReference type="Google" id="ProtNLM"/>
    </source>
</evidence>
<keyword evidence="1" id="KW-0472">Membrane</keyword>
<reference evidence="2" key="1">
    <citation type="submission" date="2024-06" db="EMBL/GenBank/DDBJ databases">
        <title>Kribbella sp. strain HUAS MG21 genome sequences.</title>
        <authorList>
            <person name="Mo P."/>
        </authorList>
    </citation>
    <scope>NUCLEOTIDE SEQUENCE</scope>
    <source>
        <strain evidence="2">HUAS MG21</strain>
    </source>
</reference>
<gene>
    <name evidence="2" type="ORF">ABN611_23615</name>
</gene>
<keyword evidence="1" id="KW-1133">Transmembrane helix</keyword>
<feature type="transmembrane region" description="Helical" evidence="1">
    <location>
        <begin position="196"/>
        <end position="213"/>
    </location>
</feature>
<feature type="transmembrane region" description="Helical" evidence="1">
    <location>
        <begin position="260"/>
        <end position="278"/>
    </location>
</feature>
<feature type="transmembrane region" description="Helical" evidence="1">
    <location>
        <begin position="74"/>
        <end position="92"/>
    </location>
</feature>
<accession>A0AAU7T4I4</accession>
<feature type="transmembrane region" description="Helical" evidence="1">
    <location>
        <begin position="112"/>
        <end position="131"/>
    </location>
</feature>
<keyword evidence="1" id="KW-0812">Transmembrane</keyword>